<feature type="signal peptide" evidence="6">
    <location>
        <begin position="1"/>
        <end position="31"/>
    </location>
</feature>
<keyword evidence="10" id="KW-1185">Reference proteome</keyword>
<feature type="transmembrane region" description="Helical" evidence="7">
    <location>
        <begin position="411"/>
        <end position="431"/>
    </location>
</feature>
<dbReference type="PANTHER" id="PTHR18952">
    <property type="entry name" value="CARBONIC ANHYDRASE"/>
    <property type="match status" value="1"/>
</dbReference>
<keyword evidence="4 6" id="KW-0862">Zinc</keyword>
<dbReference type="Pfam" id="PF00194">
    <property type="entry name" value="Carb_anhydrase"/>
    <property type="match status" value="4"/>
</dbReference>
<keyword evidence="7" id="KW-0812">Transmembrane</keyword>
<organism evidence="9">
    <name type="scientific">Oryza nivara</name>
    <name type="common">Indian wild rice</name>
    <name type="synonym">Oryza sativa f. spontanea</name>
    <dbReference type="NCBI Taxonomy" id="4536"/>
    <lineage>
        <taxon>Eukaryota</taxon>
        <taxon>Viridiplantae</taxon>
        <taxon>Streptophyta</taxon>
        <taxon>Embryophyta</taxon>
        <taxon>Tracheophyta</taxon>
        <taxon>Spermatophyta</taxon>
        <taxon>Magnoliopsida</taxon>
        <taxon>Liliopsida</taxon>
        <taxon>Poales</taxon>
        <taxon>Poaceae</taxon>
        <taxon>BOP clade</taxon>
        <taxon>Oryzoideae</taxon>
        <taxon>Oryzeae</taxon>
        <taxon>Oryzinae</taxon>
        <taxon>Oryza</taxon>
    </lineage>
</organism>
<keyword evidence="3 6" id="KW-0479">Metal-binding</keyword>
<feature type="domain" description="Alpha-carbonic anhydrase" evidence="8">
    <location>
        <begin position="475"/>
        <end position="699"/>
    </location>
</feature>
<evidence type="ECO:0000256" key="1">
    <source>
        <dbReference type="ARBA" id="ARBA00001947"/>
    </source>
</evidence>
<reference evidence="9" key="1">
    <citation type="submission" date="2015-04" db="UniProtKB">
        <authorList>
            <consortium name="EnsemblPlants"/>
        </authorList>
    </citation>
    <scope>IDENTIFICATION</scope>
    <source>
        <strain evidence="9">SL10</strain>
    </source>
</reference>
<dbReference type="SUPFAM" id="SSF51069">
    <property type="entry name" value="Carbonic anhydrase"/>
    <property type="match status" value="3"/>
</dbReference>
<dbReference type="GO" id="GO:0006730">
    <property type="term" value="P:one-carbon metabolic process"/>
    <property type="evidence" value="ECO:0007669"/>
    <property type="project" value="TreeGrafter"/>
</dbReference>
<sequence>MSTSARRLLLLAGAAAAIALLLSATAPVAGAEDDGYSYIPGSPRGPQNWGSLKPEWATCSSGKMQSPINLGLLDLTLAPGLGNLNYTYQNANASVVNRGHDIMVRFDGDAGSLTINGTAYQLRQMHWHTPSEHTIDGRRYDMELHMLEPYIIEISKQEGKERVIIGGADPNVAKGQDTVYYRYMGSFTTPPCTEGVIWTVVRKVRTVSLSQITLLKAAVLTGNENNARPLQGVNNREIDLQPNSSNMSSARRLLLLAGAAAAIALLLSATAPVAGAEDDGYSYIPGSPRGPQNWGSLKPEWATCSSGKMQSPINLGLLDLTLAPGLGNLNYTYQNANASVVNRGHDIMLEPYIIAISNQEGKERMVVGGADPNVAKGKDTVYYRYMGSFTTPPCTEGVIWTVVRKVHTVSLSQITLLKAAVLMLASSIYIIHPSSTLHSTQRNTNMHRARLLLVVVTAVVALLLPAPAAGAKEDDQFGYIPGTPRGPENWGSLKPEWATCSSGEMQSPINLGLLDLTLAPGLGDLNYTYRNANATVVNRGHDIMVRFDGGDDAAAAGGLVINGTAYRLRQVHWHAPSEHAVDGRRYDMELHMVHLNTQNQTAVVGVLYAIGAQDEFLHKIVNGGVDPNVAKEHDIVYYRYMGSLTTPPCTEGVIWTIVRKVHTVSLSQLALLKAAVVNGNEKNARPLQDVNNRNIGLFIPLPLINV</sequence>
<comment type="cofactor">
    <cofactor evidence="1 6">
        <name>Zn(2+)</name>
        <dbReference type="ChEBI" id="CHEBI:29105"/>
    </cofactor>
</comment>
<comment type="similarity">
    <text evidence="6">Belongs to the alpha-carbonic anhydrase family.</text>
</comment>
<evidence type="ECO:0000256" key="3">
    <source>
        <dbReference type="ARBA" id="ARBA00022723"/>
    </source>
</evidence>
<dbReference type="STRING" id="4536.A0A0E0IC11"/>
<dbReference type="PROSITE" id="PS00162">
    <property type="entry name" value="ALPHA_CA_1"/>
    <property type="match status" value="2"/>
</dbReference>
<dbReference type="InterPro" id="IPR036398">
    <property type="entry name" value="CA_dom_sf"/>
</dbReference>
<dbReference type="Gramene" id="ONIVA08G16240.1">
    <property type="protein sequence ID" value="ONIVA08G16240.1"/>
    <property type="gene ID" value="ONIVA08G16240"/>
</dbReference>
<dbReference type="eggNOG" id="KOG0382">
    <property type="taxonomic scope" value="Eukaryota"/>
</dbReference>
<evidence type="ECO:0000313" key="9">
    <source>
        <dbReference type="EnsemblPlants" id="ONIVA08G16240.1"/>
    </source>
</evidence>
<feature type="transmembrane region" description="Helical" evidence="7">
    <location>
        <begin position="451"/>
        <end position="470"/>
    </location>
</feature>
<dbReference type="GO" id="GO:0004089">
    <property type="term" value="F:carbonate dehydratase activity"/>
    <property type="evidence" value="ECO:0007669"/>
    <property type="project" value="UniProtKB-UniRule"/>
</dbReference>
<dbReference type="InterPro" id="IPR041891">
    <property type="entry name" value="Alpha_CA_prokaryot-like"/>
</dbReference>
<dbReference type="Gene3D" id="3.10.200.10">
    <property type="entry name" value="Alpha carbonic anhydrase"/>
    <property type="match status" value="5"/>
</dbReference>
<proteinExistence type="inferred from homology"/>
<keyword evidence="5 6" id="KW-0456">Lyase</keyword>
<dbReference type="HOGENOM" id="CLU_024284_0_0_1"/>
<dbReference type="InterPro" id="IPR006311">
    <property type="entry name" value="TAT_signal"/>
</dbReference>
<dbReference type="EC" id="4.2.1.1" evidence="2 6"/>
<dbReference type="Proteomes" id="UP000006591">
    <property type="component" value="Chromosome 8"/>
</dbReference>
<dbReference type="SMART" id="SM01057">
    <property type="entry name" value="Carb_anhydrase"/>
    <property type="match status" value="3"/>
</dbReference>
<dbReference type="EnsemblPlants" id="ONIVA08G16240.1">
    <property type="protein sequence ID" value="ONIVA08G16240.1"/>
    <property type="gene ID" value="ONIVA08G16240"/>
</dbReference>
<dbReference type="PROSITE" id="PS51318">
    <property type="entry name" value="TAT"/>
    <property type="match status" value="1"/>
</dbReference>
<evidence type="ECO:0000256" key="6">
    <source>
        <dbReference type="RuleBase" id="RU367011"/>
    </source>
</evidence>
<evidence type="ECO:0000259" key="8">
    <source>
        <dbReference type="PROSITE" id="PS51144"/>
    </source>
</evidence>
<evidence type="ECO:0000256" key="2">
    <source>
        <dbReference type="ARBA" id="ARBA00012925"/>
    </source>
</evidence>
<reference evidence="9" key="2">
    <citation type="submission" date="2018-04" db="EMBL/GenBank/DDBJ databases">
        <title>OnivRS2 (Oryza nivara Reference Sequence Version 2).</title>
        <authorList>
            <person name="Zhang J."/>
            <person name="Kudrna D."/>
            <person name="Lee S."/>
            <person name="Talag J."/>
            <person name="Rajasekar S."/>
            <person name="Welchert J."/>
            <person name="Hsing Y.-I."/>
            <person name="Wing R.A."/>
        </authorList>
    </citation>
    <scope>NUCLEOTIDE SEQUENCE [LARGE SCALE GENOMIC DNA]</scope>
    <source>
        <strain evidence="9">SL10</strain>
    </source>
</reference>
<dbReference type="InterPro" id="IPR023561">
    <property type="entry name" value="Carbonic_anhydrase_a-class"/>
</dbReference>
<keyword evidence="7" id="KW-0472">Membrane</keyword>
<feature type="chain" id="PRO_5025091922" description="Carbonic anhydrase" evidence="6">
    <location>
        <begin position="32"/>
        <end position="706"/>
    </location>
</feature>
<keyword evidence="7" id="KW-1133">Transmembrane helix</keyword>
<dbReference type="PANTHER" id="PTHR18952:SF253">
    <property type="entry name" value="OS08G0470200 PROTEIN"/>
    <property type="match status" value="1"/>
</dbReference>
<dbReference type="GO" id="GO:0008270">
    <property type="term" value="F:zinc ion binding"/>
    <property type="evidence" value="ECO:0007669"/>
    <property type="project" value="UniProtKB-UniRule"/>
</dbReference>
<evidence type="ECO:0000256" key="4">
    <source>
        <dbReference type="ARBA" id="ARBA00022833"/>
    </source>
</evidence>
<protein>
    <recommendedName>
        <fullName evidence="2 6">Carbonic anhydrase</fullName>
        <ecNumber evidence="2 6">4.2.1.1</ecNumber>
    </recommendedName>
</protein>
<name>A0A0E0IC11_ORYNI</name>
<evidence type="ECO:0000256" key="7">
    <source>
        <dbReference type="SAM" id="Phobius"/>
    </source>
</evidence>
<feature type="domain" description="Alpha-carbonic anhydrase" evidence="8">
    <location>
        <begin position="34"/>
        <end position="242"/>
    </location>
</feature>
<dbReference type="AlphaFoldDB" id="A0A0E0IC11"/>
<dbReference type="InterPro" id="IPR018338">
    <property type="entry name" value="Carbonic_anhydrase_a-class_CS"/>
</dbReference>
<comment type="function">
    <text evidence="6">Reversible hydration of carbon dioxide.</text>
</comment>
<keyword evidence="6" id="KW-0732">Signal</keyword>
<accession>A0A0E0IC11</accession>
<dbReference type="InterPro" id="IPR001148">
    <property type="entry name" value="CA_dom"/>
</dbReference>
<evidence type="ECO:0000313" key="10">
    <source>
        <dbReference type="Proteomes" id="UP000006591"/>
    </source>
</evidence>
<dbReference type="CDD" id="cd03124">
    <property type="entry name" value="alpha_CA_prokaryotic_like"/>
    <property type="match status" value="2"/>
</dbReference>
<evidence type="ECO:0000256" key="5">
    <source>
        <dbReference type="ARBA" id="ARBA00023239"/>
    </source>
</evidence>
<comment type="catalytic activity">
    <reaction evidence="6">
        <text>hydrogencarbonate + H(+) = CO2 + H2O</text>
        <dbReference type="Rhea" id="RHEA:10748"/>
        <dbReference type="ChEBI" id="CHEBI:15377"/>
        <dbReference type="ChEBI" id="CHEBI:15378"/>
        <dbReference type="ChEBI" id="CHEBI:16526"/>
        <dbReference type="ChEBI" id="CHEBI:17544"/>
        <dbReference type="EC" id="4.2.1.1"/>
    </reaction>
</comment>
<dbReference type="PROSITE" id="PS51144">
    <property type="entry name" value="ALPHA_CA_2"/>
    <property type="match status" value="2"/>
</dbReference>